<keyword evidence="3" id="KW-1185">Reference proteome</keyword>
<evidence type="ECO:0000256" key="1">
    <source>
        <dbReference type="SAM" id="MobiDB-lite"/>
    </source>
</evidence>
<proteinExistence type="predicted"/>
<dbReference type="EMBL" id="QUSW01000008">
    <property type="protein sequence ID" value="RQP22217.1"/>
    <property type="molecule type" value="Genomic_DNA"/>
</dbReference>
<protein>
    <submittedName>
        <fullName evidence="2">Hemin uptake protein HemP</fullName>
    </submittedName>
</protein>
<reference evidence="2 3" key="1">
    <citation type="submission" date="2018-08" db="EMBL/GenBank/DDBJ databases">
        <authorList>
            <person name="Khan S.A."/>
            <person name="Jeon C.O."/>
            <person name="Chun B.H."/>
            <person name="Jeong S.E."/>
        </authorList>
    </citation>
    <scope>NUCLEOTIDE SEQUENCE [LARGE SCALE GENOMIC DNA]</scope>
    <source>
        <strain evidence="2 3">S-16</strain>
    </source>
</reference>
<evidence type="ECO:0000313" key="2">
    <source>
        <dbReference type="EMBL" id="RQP22217.1"/>
    </source>
</evidence>
<organism evidence="2 3">
    <name type="scientific">Piscinibacter terrae</name>
    <dbReference type="NCBI Taxonomy" id="2496871"/>
    <lineage>
        <taxon>Bacteria</taxon>
        <taxon>Pseudomonadati</taxon>
        <taxon>Pseudomonadota</taxon>
        <taxon>Betaproteobacteria</taxon>
        <taxon>Burkholderiales</taxon>
        <taxon>Sphaerotilaceae</taxon>
        <taxon>Piscinibacter</taxon>
    </lineage>
</organism>
<dbReference type="RefSeq" id="WP_124543065.1">
    <property type="nucleotide sequence ID" value="NZ_QUSW01000008.1"/>
</dbReference>
<dbReference type="InterPro" id="IPR019600">
    <property type="entry name" value="Hemin_uptake_protein_HemP"/>
</dbReference>
<accession>A0A3N7HJH8</accession>
<dbReference type="Gene3D" id="2.10.70.10">
    <property type="entry name" value="Complement Module, domain 1"/>
    <property type="match status" value="1"/>
</dbReference>
<dbReference type="Pfam" id="PF10636">
    <property type="entry name" value="hemP"/>
    <property type="match status" value="1"/>
</dbReference>
<reference evidence="2 3" key="2">
    <citation type="submission" date="2018-12" db="EMBL/GenBank/DDBJ databases">
        <title>Rhizobacter gummiphilus sp. nov., a rubber-degrading bacterium isolated from the soil of a botanical garden in Japan.</title>
        <authorList>
            <person name="Shunsuke S.S."/>
        </authorList>
    </citation>
    <scope>NUCLEOTIDE SEQUENCE [LARGE SCALE GENOMIC DNA]</scope>
    <source>
        <strain evidence="2 3">S-16</strain>
    </source>
</reference>
<comment type="caution">
    <text evidence="2">The sequence shown here is derived from an EMBL/GenBank/DDBJ whole genome shotgun (WGS) entry which is preliminary data.</text>
</comment>
<dbReference type="Proteomes" id="UP000267464">
    <property type="component" value="Unassembled WGS sequence"/>
</dbReference>
<sequence>MNDTERQTPSPPTETPAAQRQEQVLCSEQLFRGAQEVLIEHHGAIYRLRQTSLGKLILTK</sequence>
<dbReference type="OrthoDB" id="5348353at2"/>
<gene>
    <name evidence="2" type="primary">hemP</name>
    <name evidence="2" type="ORF">DZC73_24810</name>
</gene>
<name>A0A3N7HJH8_9BURK</name>
<evidence type="ECO:0000313" key="3">
    <source>
        <dbReference type="Proteomes" id="UP000267464"/>
    </source>
</evidence>
<dbReference type="AlphaFoldDB" id="A0A3N7HJH8"/>
<feature type="region of interest" description="Disordered" evidence="1">
    <location>
        <begin position="1"/>
        <end position="21"/>
    </location>
</feature>